<dbReference type="InterPro" id="IPR036875">
    <property type="entry name" value="Znf_CCHC_sf"/>
</dbReference>
<feature type="region of interest" description="Disordered" evidence="2">
    <location>
        <begin position="1217"/>
        <end position="1242"/>
    </location>
</feature>
<feature type="compositionally biased region" description="Polar residues" evidence="2">
    <location>
        <begin position="1159"/>
        <end position="1196"/>
    </location>
</feature>
<dbReference type="Pfam" id="PF07727">
    <property type="entry name" value="RVT_2"/>
    <property type="match status" value="1"/>
</dbReference>
<dbReference type="SUPFAM" id="SSF57756">
    <property type="entry name" value="Retrovirus zinc finger-like domains"/>
    <property type="match status" value="1"/>
</dbReference>
<evidence type="ECO:0000259" key="3">
    <source>
        <dbReference type="PROSITE" id="PS50158"/>
    </source>
</evidence>
<dbReference type="InterPro" id="IPR001878">
    <property type="entry name" value="Znf_CCHC"/>
</dbReference>
<dbReference type="Pfam" id="PF14223">
    <property type="entry name" value="Retrotran_gag_2"/>
    <property type="match status" value="1"/>
</dbReference>
<feature type="region of interest" description="Disordered" evidence="2">
    <location>
        <begin position="1101"/>
        <end position="1141"/>
    </location>
</feature>
<name>A0ABQ5DUE3_9ASTR</name>
<reference evidence="4" key="2">
    <citation type="submission" date="2022-01" db="EMBL/GenBank/DDBJ databases">
        <authorList>
            <person name="Yamashiro T."/>
            <person name="Shiraishi A."/>
            <person name="Satake H."/>
            <person name="Nakayama K."/>
        </authorList>
    </citation>
    <scope>NUCLEOTIDE SEQUENCE</scope>
</reference>
<dbReference type="EMBL" id="BQNB010015677">
    <property type="protein sequence ID" value="GJT42810.1"/>
    <property type="molecule type" value="Genomic_DNA"/>
</dbReference>
<dbReference type="Pfam" id="PF25597">
    <property type="entry name" value="SH3_retrovirus"/>
    <property type="match status" value="1"/>
</dbReference>
<dbReference type="SMART" id="SM00343">
    <property type="entry name" value="ZnF_C2HC"/>
    <property type="match status" value="1"/>
</dbReference>
<comment type="caution">
    <text evidence="4">The sequence shown here is derived from an EMBL/GenBank/DDBJ whole genome shotgun (WGS) entry which is preliminary data.</text>
</comment>
<keyword evidence="1" id="KW-0479">Metal-binding</keyword>
<dbReference type="PANTHER" id="PTHR33067">
    <property type="entry name" value="RNA-DIRECTED DNA POLYMERASE-RELATED"/>
    <property type="match status" value="1"/>
</dbReference>
<dbReference type="CDD" id="cd00303">
    <property type="entry name" value="retropepsin_like"/>
    <property type="match status" value="1"/>
</dbReference>
<keyword evidence="1" id="KW-0862">Zinc</keyword>
<protein>
    <submittedName>
        <fullName evidence="4">Ribonuclease H-like domain-containing protein</fullName>
    </submittedName>
</protein>
<evidence type="ECO:0000256" key="2">
    <source>
        <dbReference type="SAM" id="MobiDB-lite"/>
    </source>
</evidence>
<feature type="region of interest" description="Disordered" evidence="2">
    <location>
        <begin position="1159"/>
        <end position="1200"/>
    </location>
</feature>
<dbReference type="PROSITE" id="PS50158">
    <property type="entry name" value="ZF_CCHC"/>
    <property type="match status" value="1"/>
</dbReference>
<dbReference type="InterPro" id="IPR043502">
    <property type="entry name" value="DNA/RNA_pol_sf"/>
</dbReference>
<reference evidence="4" key="1">
    <citation type="journal article" date="2022" name="Int. J. Mol. Sci.">
        <title>Draft Genome of Tanacetum Coccineum: Genomic Comparison of Closely Related Tanacetum-Family Plants.</title>
        <authorList>
            <person name="Yamashiro T."/>
            <person name="Shiraishi A."/>
            <person name="Nakayama K."/>
            <person name="Satake H."/>
        </authorList>
    </citation>
    <scope>NUCLEOTIDE SEQUENCE</scope>
</reference>
<dbReference type="PANTHER" id="PTHR33067:SF9">
    <property type="entry name" value="RNA-DIRECTED DNA POLYMERASE"/>
    <property type="match status" value="1"/>
</dbReference>
<accession>A0ABQ5DUE3</accession>
<dbReference type="Gene3D" id="2.40.70.10">
    <property type="entry name" value="Acid Proteases"/>
    <property type="match status" value="1"/>
</dbReference>
<dbReference type="InterPro" id="IPR021109">
    <property type="entry name" value="Peptidase_aspartic_dom_sf"/>
</dbReference>
<evidence type="ECO:0000313" key="4">
    <source>
        <dbReference type="EMBL" id="GJT42810.1"/>
    </source>
</evidence>
<organism evidence="4 5">
    <name type="scientific">Tanacetum coccineum</name>
    <dbReference type="NCBI Taxonomy" id="301880"/>
    <lineage>
        <taxon>Eukaryota</taxon>
        <taxon>Viridiplantae</taxon>
        <taxon>Streptophyta</taxon>
        <taxon>Embryophyta</taxon>
        <taxon>Tracheophyta</taxon>
        <taxon>Spermatophyta</taxon>
        <taxon>Magnoliopsida</taxon>
        <taxon>eudicotyledons</taxon>
        <taxon>Gunneridae</taxon>
        <taxon>Pentapetalae</taxon>
        <taxon>asterids</taxon>
        <taxon>campanulids</taxon>
        <taxon>Asterales</taxon>
        <taxon>Asteraceae</taxon>
        <taxon>Asteroideae</taxon>
        <taxon>Anthemideae</taxon>
        <taxon>Anthemidinae</taxon>
        <taxon>Tanacetum</taxon>
    </lineage>
</organism>
<dbReference type="Gene3D" id="4.10.60.10">
    <property type="entry name" value="Zinc finger, CCHC-type"/>
    <property type="match status" value="1"/>
</dbReference>
<dbReference type="SUPFAM" id="SSF56672">
    <property type="entry name" value="DNA/RNA polymerases"/>
    <property type="match status" value="1"/>
</dbReference>
<feature type="compositionally biased region" description="Basic residues" evidence="2">
    <location>
        <begin position="1108"/>
        <end position="1126"/>
    </location>
</feature>
<feature type="domain" description="CCHC-type" evidence="3">
    <location>
        <begin position="839"/>
        <end position="852"/>
    </location>
</feature>
<evidence type="ECO:0000256" key="1">
    <source>
        <dbReference type="PROSITE-ProRule" id="PRU00047"/>
    </source>
</evidence>
<dbReference type="Proteomes" id="UP001151760">
    <property type="component" value="Unassembled WGS sequence"/>
</dbReference>
<sequence length="1459" mass="164025">MMGNRKLFSSYKAYNRGNVIFGSNLRGNIIGKGQICDNKYRVTFSEHDSEITKDDKVIGYSKNSKAYIILNKHTRKVKESLNVTFDETPPPSKTSPLVDDDLDEEEAIKVTEKKNLENDIEDETLEIDEIVNIKESRNHPLENGIDYDETYALVARLESIGILLAYACALDFKLFQMDVKSAFLNGFINEEVYIAQPPRLIDFEKLDHVYKLKKALYGFKQAPKAWYDRLKAFLIKHEYKIRMVDNTLFTKKKSSNLIIVQIYVNNIIFGSTCQDICDDFAKIMHDEFEMSMMGELNFFLGLQIKQMEDGMMDVGIKRLLDDLRVTVAQLMLLVSQRVVKFKFKHTEHGFYGPLQITTKQPNGVVSNAQAINIANGFFAADTQVMPSNIDNLSDAVIFRWMKIEDPKLFTLPCRLGDSNPFDTLADLGSCVNIILLYLFKKLNIGLLEETDHIFGLADKTKSYPVAIVKDVEVNIGKLKLLNDFYVIDMKKDLETPLLVGRGFLATANAVIDCRMAKIVVKKESLEDMDQDSAHIVAASKVPMLKPSEFELKRMRIEQYIQMIDYVLWEVIENGNTAQKTTVVKGVKKVMPPTTAEEKAQKRLQVKARSTLMMGIPNEHQLKFNSIKDAKLLMEAILNQTFDRLQKLVSQLELLGETISQEDLNQKLLRSLSPEWNTYVVVWRNKTHLDTMNMDDLYKNLKVYELEVKGMSSSSSSTENMAFVSSSNKSNSSTNGAVSTAQAVNIANGVSTANTQVNTSNIDNLSDVVICAFLASQPNNPQLTHEDLQQIHPYDFEEIDLRWQMAMLTMRARRFLKNTGMKLTINGNESVGFDKSKVECYNCHKKGHFAKECIAPTNQDYKNKESTQRTVPVETFTSTALVSCEGLGGFDSKVSNNSNCSKSCLKTVETLKSQYDQLHKDFKKSELMVLAYKSGLESVEEKLEVYKENQSIYSQDIKIVDNNKKGLGYNAVPPPYTRNFMPPTPGLSFTGLDEFVNKLVVENRKSDEEVYKSGLVSVNTARQVNAAHRKTTVNAARPMPKAVVNAARPKVVVNAVKGNNVNVIQVSDGLGPQKKLIFLSNVQGNPQMDLQDQGIDTIVAFGGNPKEGNHRKRIPLKLKQKPRRTKRKDTEIPQSSSPIEPIADEAIYKERDDSLVRAATTASSLEAEQDSGNINKTQSKATLNEPSSIGTSLSSGPRRQDTIGDTIAQTRFENVSKFSNHPLLARESSRDEEDLGEDASKQGRINAIDANEDITLVNDQDDADMFDVNTLTGDKVLAKLEVVVKDVNLTVDEVTLAQALADLKSVKPKVKANVVEEPSVPISAANTKDKGKGIMVEEPVKYMKKKDLVRLNEEIASKLQAEFDEEERLAREKDEANVALTEEWDDIQAKSKEENTLQLKEQKRRGTNHQPKLSREKYVTDVMKGEVDNDQEAAKIKELMEIIPDKEEVAIDSIPLAVKP</sequence>
<dbReference type="InterPro" id="IPR013103">
    <property type="entry name" value="RVT_2"/>
</dbReference>
<feature type="region of interest" description="Disordered" evidence="2">
    <location>
        <begin position="1391"/>
        <end position="1414"/>
    </location>
</feature>
<keyword evidence="5" id="KW-1185">Reference proteome</keyword>
<proteinExistence type="predicted"/>
<keyword evidence="1" id="KW-0863">Zinc-finger</keyword>
<dbReference type="InterPro" id="IPR057670">
    <property type="entry name" value="SH3_retrovirus"/>
</dbReference>
<gene>
    <name evidence="4" type="ORF">Tco_0951525</name>
</gene>
<evidence type="ECO:0000313" key="5">
    <source>
        <dbReference type="Proteomes" id="UP001151760"/>
    </source>
</evidence>